<dbReference type="EMBL" id="GL983535">
    <property type="protein sequence ID" value="EGR32969.1"/>
    <property type="molecule type" value="Genomic_DNA"/>
</dbReference>
<dbReference type="eggNOG" id="KOG3533">
    <property type="taxonomic scope" value="Eukaryota"/>
</dbReference>
<dbReference type="GeneID" id="14909138"/>
<feature type="transmembrane region" description="Helical" evidence="1">
    <location>
        <begin position="433"/>
        <end position="455"/>
    </location>
</feature>
<dbReference type="PANTHER" id="PTHR13715">
    <property type="entry name" value="RYANODINE RECEPTOR AND IP3 RECEPTOR"/>
    <property type="match status" value="1"/>
</dbReference>
<dbReference type="OrthoDB" id="300855at2759"/>
<keyword evidence="1" id="KW-0472">Membrane</keyword>
<evidence type="ECO:0000256" key="1">
    <source>
        <dbReference type="SAM" id="Phobius"/>
    </source>
</evidence>
<dbReference type="RefSeq" id="XP_004036955.1">
    <property type="nucleotide sequence ID" value="XM_004036907.1"/>
</dbReference>
<dbReference type="STRING" id="857967.G0QP89"/>
<keyword evidence="4" id="KW-1185">Reference proteome</keyword>
<organism evidence="3 4">
    <name type="scientific">Ichthyophthirius multifiliis</name>
    <name type="common">White spot disease agent</name>
    <name type="synonym">Ich</name>
    <dbReference type="NCBI Taxonomy" id="5932"/>
    <lineage>
        <taxon>Eukaryota</taxon>
        <taxon>Sar</taxon>
        <taxon>Alveolata</taxon>
        <taxon>Ciliophora</taxon>
        <taxon>Intramacronucleata</taxon>
        <taxon>Oligohymenophorea</taxon>
        <taxon>Hymenostomatida</taxon>
        <taxon>Ophryoglenina</taxon>
        <taxon>Ichthyophthirius</taxon>
    </lineage>
</organism>
<proteinExistence type="predicted"/>
<name>G0QP89_ICHMU</name>
<evidence type="ECO:0000313" key="4">
    <source>
        <dbReference type="Proteomes" id="UP000008983"/>
    </source>
</evidence>
<dbReference type="PANTHER" id="PTHR13715:SF99">
    <property type="entry name" value="INOSITOL 1,4,5-TRISPHOSPHATE RECEPTOR-LIKE PROTEIN A"/>
    <property type="match status" value="1"/>
</dbReference>
<gene>
    <name evidence="3" type="ORF">IMG5_065370</name>
</gene>
<evidence type="ECO:0000313" key="3">
    <source>
        <dbReference type="EMBL" id="EGR32969.1"/>
    </source>
</evidence>
<dbReference type="AlphaFoldDB" id="G0QP89"/>
<feature type="domain" description="RyR/IP3R Homology associated" evidence="2">
    <location>
        <begin position="212"/>
        <end position="309"/>
    </location>
</feature>
<dbReference type="InParanoid" id="G0QP89"/>
<keyword evidence="3" id="KW-0378">Hydrolase</keyword>
<keyword evidence="1" id="KW-1133">Transmembrane helix</keyword>
<dbReference type="Proteomes" id="UP000008983">
    <property type="component" value="Unassembled WGS sequence"/>
</dbReference>
<keyword evidence="1" id="KW-0812">Transmembrane</keyword>
<protein>
    <submittedName>
        <fullName evidence="3">MIR domain protein</fullName>
        <ecNumber evidence="3">3.1.11.5</ecNumber>
    </submittedName>
</protein>
<reference evidence="3 4" key="1">
    <citation type="submission" date="2011-07" db="EMBL/GenBank/DDBJ databases">
        <authorList>
            <person name="Coyne R."/>
            <person name="Brami D."/>
            <person name="Johnson J."/>
            <person name="Hostetler J."/>
            <person name="Hannick L."/>
            <person name="Clark T."/>
            <person name="Cassidy-Hanley D."/>
            <person name="Inman J."/>
        </authorList>
    </citation>
    <scope>NUCLEOTIDE SEQUENCE [LARGE SCALE GENOMIC DNA]</scope>
    <source>
        <strain evidence="3 4">G5</strain>
    </source>
</reference>
<accession>G0QP89</accession>
<dbReference type="InterPro" id="IPR015925">
    <property type="entry name" value="Ryanodine_IP3_receptor"/>
</dbReference>
<dbReference type="GO" id="GO:0006816">
    <property type="term" value="P:calcium ion transport"/>
    <property type="evidence" value="ECO:0007669"/>
    <property type="project" value="InterPro"/>
</dbReference>
<dbReference type="Pfam" id="PF08454">
    <property type="entry name" value="RIH_assoc"/>
    <property type="match status" value="1"/>
</dbReference>
<dbReference type="EC" id="3.1.11.5" evidence="3"/>
<evidence type="ECO:0000259" key="2">
    <source>
        <dbReference type="Pfam" id="PF08454"/>
    </source>
</evidence>
<dbReference type="GO" id="GO:0008854">
    <property type="term" value="F:exodeoxyribonuclease V activity"/>
    <property type="evidence" value="ECO:0007669"/>
    <property type="project" value="UniProtKB-EC"/>
</dbReference>
<dbReference type="InterPro" id="IPR013662">
    <property type="entry name" value="RIH_assoc-dom"/>
</dbReference>
<sequence length="677" mass="80831">MCKKSQIIQDAKENELSAIAETIMNIGTLFDSNIEYKDYLKKLIQYLDQGVKNKVSINNMIYLLKIFEKILNISEQQDKLVEMQNLFDQLEATKMFLNLISNIKTYPFEDNLLIALLSFMTKLTEGGNPKVQKTVYNYFTHYPISEVLFNKFNNILLEYIEDLKEIQKKDEQNRLINQNNSNYFNINAFDQSQANSYYNLNKSSNANGTQIQNQKLVMQLLKLLQLFCEGHNLDLQNYLRHQINNRNSYDMITIIVELLDQFSLNLVQQNYKNIIKCLDTLTEFVQGPCNENQEKIIDSKFLEIAQRILKADTKKNQSKQQSKSIVPLRNQQSLASEAQNQNDLAQTSFLKRIQIKKSEQKSDKLQKWQIEKLKYKVMILVTSLLELNSDSLVIKRIMRSLPLSTLKQNLAQIYKRYKKIYKEQYISECLIMYIYYIIKTQYIYINIFSLIMILLKQIKNKINKKNIILQRKLDSTQFFLITYYLELPTKQLSKNNKQLEQDLDMETKQELNDIQKNFNQKQVNYILQKQKFKKQLQSMFILQKTIIGQLWKFINDILAGLYKYFSYIMVKFNKKQYQKKLNDDQINKYFQEAIQFFKINSASIEIVRNNQIEKVRFIKLPFCHFLPKETKVEFRNNVKRDSIHTKYQVNKLFYQNINLYIKQELLINIKIYYYMQT</sequence>